<keyword evidence="2" id="KW-1185">Reference proteome</keyword>
<sequence>MVLPLIFLALLSLLMLSMCTYQHVMLYKDASIAAERTAFRWDNSYRDALSGMGATGQYDGLYWRMSDNGALQSLFGGESSEERISVNIGSSVQPSSNSEGDAAHSLPERKLIHGAGYVPEPLAGEISVSGMLEKEIEVKLRHPMSIPLLDLLMGCSEPRTVSSVVVVDPVELIRNVDLVRYYAGRFNGKEKEQAKQILSERSR</sequence>
<dbReference type="Proteomes" id="UP000256304">
    <property type="component" value="Unassembled WGS sequence"/>
</dbReference>
<dbReference type="EMBL" id="QTTN01000044">
    <property type="protein sequence ID" value="REE67266.1"/>
    <property type="molecule type" value="Genomic_DNA"/>
</dbReference>
<reference evidence="1 2" key="1">
    <citation type="submission" date="2018-08" db="EMBL/GenBank/DDBJ databases">
        <title>Genomic Encyclopedia of Type Strains, Phase III (KMG-III): the genomes of soil and plant-associated and newly described type strains.</title>
        <authorList>
            <person name="Whitman W."/>
        </authorList>
    </citation>
    <scope>NUCLEOTIDE SEQUENCE [LARGE SCALE GENOMIC DNA]</scope>
    <source>
        <strain evidence="1 2">CGMCC 1.10966</strain>
    </source>
</reference>
<accession>A0A3D9QVL5</accession>
<comment type="caution">
    <text evidence="1">The sequence shown here is derived from an EMBL/GenBank/DDBJ whole genome shotgun (WGS) entry which is preliminary data.</text>
</comment>
<evidence type="ECO:0000313" key="2">
    <source>
        <dbReference type="Proteomes" id="UP000256304"/>
    </source>
</evidence>
<evidence type="ECO:0008006" key="3">
    <source>
        <dbReference type="Google" id="ProtNLM"/>
    </source>
</evidence>
<dbReference type="RefSeq" id="WP_147306873.1">
    <property type="nucleotide sequence ID" value="NZ_QTTN01000044.1"/>
</dbReference>
<protein>
    <recommendedName>
        <fullName evidence="3">TadE-like protein</fullName>
    </recommendedName>
</protein>
<dbReference type="AlphaFoldDB" id="A0A3D9QVL5"/>
<evidence type="ECO:0000313" key="1">
    <source>
        <dbReference type="EMBL" id="REE67266.1"/>
    </source>
</evidence>
<proteinExistence type="predicted"/>
<name>A0A3D9QVL5_9BACL</name>
<organism evidence="1 2">
    <name type="scientific">Paenibacillus taihuensis</name>
    <dbReference type="NCBI Taxonomy" id="1156355"/>
    <lineage>
        <taxon>Bacteria</taxon>
        <taxon>Bacillati</taxon>
        <taxon>Bacillota</taxon>
        <taxon>Bacilli</taxon>
        <taxon>Bacillales</taxon>
        <taxon>Paenibacillaceae</taxon>
        <taxon>Paenibacillus</taxon>
    </lineage>
</organism>
<dbReference type="OrthoDB" id="2703555at2"/>
<gene>
    <name evidence="1" type="ORF">A8990_14422</name>
</gene>